<dbReference type="EMBL" id="NIDE01000014">
    <property type="protein sequence ID" value="OWK37377.1"/>
    <property type="molecule type" value="Genomic_DNA"/>
</dbReference>
<dbReference type="AlphaFoldDB" id="A0A225DMF9"/>
<keyword evidence="2" id="KW-1185">Reference proteome</keyword>
<dbReference type="Proteomes" id="UP000214646">
    <property type="component" value="Unassembled WGS sequence"/>
</dbReference>
<proteinExistence type="predicted"/>
<comment type="caution">
    <text evidence="1">The sequence shown here is derived from an EMBL/GenBank/DDBJ whole genome shotgun (WGS) entry which is preliminary data.</text>
</comment>
<evidence type="ECO:0000313" key="2">
    <source>
        <dbReference type="Proteomes" id="UP000214646"/>
    </source>
</evidence>
<organism evidence="1 2">
    <name type="scientific">Fimbriiglobus ruber</name>
    <dbReference type="NCBI Taxonomy" id="1908690"/>
    <lineage>
        <taxon>Bacteria</taxon>
        <taxon>Pseudomonadati</taxon>
        <taxon>Planctomycetota</taxon>
        <taxon>Planctomycetia</taxon>
        <taxon>Gemmatales</taxon>
        <taxon>Gemmataceae</taxon>
        <taxon>Fimbriiglobus</taxon>
    </lineage>
</organism>
<name>A0A225DMF9_9BACT</name>
<reference evidence="2" key="1">
    <citation type="submission" date="2017-06" db="EMBL/GenBank/DDBJ databases">
        <title>Genome analysis of Fimbriiglobus ruber SP5, the first member of the order Planctomycetales with confirmed chitinolytic capability.</title>
        <authorList>
            <person name="Ravin N.V."/>
            <person name="Rakitin A.L."/>
            <person name="Ivanova A.A."/>
            <person name="Beletsky A.V."/>
            <person name="Kulichevskaya I.S."/>
            <person name="Mardanov A.V."/>
            <person name="Dedysh S.N."/>
        </authorList>
    </citation>
    <scope>NUCLEOTIDE SEQUENCE [LARGE SCALE GENOMIC DNA]</scope>
    <source>
        <strain evidence="2">SP5</strain>
    </source>
</reference>
<gene>
    <name evidence="1" type="ORF">FRUB_06497</name>
</gene>
<protein>
    <submittedName>
        <fullName evidence="1">Uncharacterized protein</fullName>
    </submittedName>
</protein>
<evidence type="ECO:0000313" key="1">
    <source>
        <dbReference type="EMBL" id="OWK37377.1"/>
    </source>
</evidence>
<sequence length="42" mass="5261">MKSDHRCDWRREVWKYRRDISLRYRRYFSGLAGGRLALRSRS</sequence>
<accession>A0A225DMF9</accession>